<accession>A0A4W3K9N9</accession>
<dbReference type="Ensembl" id="ENSCMIT00000041865.1">
    <property type="protein sequence ID" value="ENSCMIP00000041280.1"/>
    <property type="gene ID" value="ENSCMIG00000017211.1"/>
</dbReference>
<feature type="compositionally biased region" description="Basic and acidic residues" evidence="1">
    <location>
        <begin position="64"/>
        <end position="75"/>
    </location>
</feature>
<feature type="region of interest" description="Disordered" evidence="1">
    <location>
        <begin position="64"/>
        <end position="92"/>
    </location>
</feature>
<proteinExistence type="predicted"/>
<reference evidence="3" key="2">
    <citation type="journal article" date="2007" name="PLoS Biol.">
        <title>Survey sequencing and comparative analysis of the elephant shark (Callorhinchus milii) genome.</title>
        <authorList>
            <person name="Venkatesh B."/>
            <person name="Kirkness E.F."/>
            <person name="Loh Y.H."/>
            <person name="Halpern A.L."/>
            <person name="Lee A.P."/>
            <person name="Johnson J."/>
            <person name="Dandona N."/>
            <person name="Viswanathan L.D."/>
            <person name="Tay A."/>
            <person name="Venter J.C."/>
            <person name="Strausberg R.L."/>
            <person name="Brenner S."/>
        </authorList>
    </citation>
    <scope>NUCLEOTIDE SEQUENCE [LARGE SCALE GENOMIC DNA]</scope>
</reference>
<organism evidence="2 3">
    <name type="scientific">Callorhinchus milii</name>
    <name type="common">Ghost shark</name>
    <dbReference type="NCBI Taxonomy" id="7868"/>
    <lineage>
        <taxon>Eukaryota</taxon>
        <taxon>Metazoa</taxon>
        <taxon>Chordata</taxon>
        <taxon>Craniata</taxon>
        <taxon>Vertebrata</taxon>
        <taxon>Chondrichthyes</taxon>
        <taxon>Holocephali</taxon>
        <taxon>Chimaeriformes</taxon>
        <taxon>Callorhinchidae</taxon>
        <taxon>Callorhinchus</taxon>
    </lineage>
</organism>
<protein>
    <submittedName>
        <fullName evidence="2">Uncharacterized protein</fullName>
    </submittedName>
</protein>
<feature type="region of interest" description="Disordered" evidence="1">
    <location>
        <begin position="1"/>
        <end position="29"/>
    </location>
</feature>
<feature type="compositionally biased region" description="Pro residues" evidence="1">
    <location>
        <begin position="1"/>
        <end position="23"/>
    </location>
</feature>
<sequence length="92" mass="9770">SHSPSASPPPSPPSSPPPSPPSRPSGEQSLYRPVLPHWFYCRHEDNKPLWVPFSTLDSSRLEEAKEGKSLTRGERGAGSGVGGIPWGGRGVG</sequence>
<dbReference type="InParanoid" id="A0A4W3K9N9"/>
<keyword evidence="3" id="KW-1185">Reference proteome</keyword>
<name>A0A4W3K9N9_CALMI</name>
<evidence type="ECO:0000256" key="1">
    <source>
        <dbReference type="SAM" id="MobiDB-lite"/>
    </source>
</evidence>
<reference evidence="2" key="4">
    <citation type="submission" date="2025-08" db="UniProtKB">
        <authorList>
            <consortium name="Ensembl"/>
        </authorList>
    </citation>
    <scope>IDENTIFICATION</scope>
</reference>
<evidence type="ECO:0000313" key="3">
    <source>
        <dbReference type="Proteomes" id="UP000314986"/>
    </source>
</evidence>
<reference evidence="3" key="3">
    <citation type="journal article" date="2014" name="Nature">
        <title>Elephant shark genome provides unique insights into gnathostome evolution.</title>
        <authorList>
            <consortium name="International Elephant Shark Genome Sequencing Consortium"/>
            <person name="Venkatesh B."/>
            <person name="Lee A.P."/>
            <person name="Ravi V."/>
            <person name="Maurya A.K."/>
            <person name="Lian M.M."/>
            <person name="Swann J.B."/>
            <person name="Ohta Y."/>
            <person name="Flajnik M.F."/>
            <person name="Sutoh Y."/>
            <person name="Kasahara M."/>
            <person name="Hoon S."/>
            <person name="Gangu V."/>
            <person name="Roy S.W."/>
            <person name="Irimia M."/>
            <person name="Korzh V."/>
            <person name="Kondrychyn I."/>
            <person name="Lim Z.W."/>
            <person name="Tay B.H."/>
            <person name="Tohari S."/>
            <person name="Kong K.W."/>
            <person name="Ho S."/>
            <person name="Lorente-Galdos B."/>
            <person name="Quilez J."/>
            <person name="Marques-Bonet T."/>
            <person name="Raney B.J."/>
            <person name="Ingham P.W."/>
            <person name="Tay A."/>
            <person name="Hillier L.W."/>
            <person name="Minx P."/>
            <person name="Boehm T."/>
            <person name="Wilson R.K."/>
            <person name="Brenner S."/>
            <person name="Warren W.C."/>
        </authorList>
    </citation>
    <scope>NUCLEOTIDE SEQUENCE [LARGE SCALE GENOMIC DNA]</scope>
</reference>
<dbReference type="STRING" id="7868.ENSCMIP00000041280"/>
<evidence type="ECO:0000313" key="2">
    <source>
        <dbReference type="Ensembl" id="ENSCMIP00000041280.1"/>
    </source>
</evidence>
<reference evidence="2" key="5">
    <citation type="submission" date="2025-09" db="UniProtKB">
        <authorList>
            <consortium name="Ensembl"/>
        </authorList>
    </citation>
    <scope>IDENTIFICATION</scope>
</reference>
<feature type="compositionally biased region" description="Gly residues" evidence="1">
    <location>
        <begin position="76"/>
        <end position="92"/>
    </location>
</feature>
<reference evidence="3" key="1">
    <citation type="journal article" date="2006" name="Science">
        <title>Ancient noncoding elements conserved in the human genome.</title>
        <authorList>
            <person name="Venkatesh B."/>
            <person name="Kirkness E.F."/>
            <person name="Loh Y.H."/>
            <person name="Halpern A.L."/>
            <person name="Lee A.P."/>
            <person name="Johnson J."/>
            <person name="Dandona N."/>
            <person name="Viswanathan L.D."/>
            <person name="Tay A."/>
            <person name="Venter J.C."/>
            <person name="Strausberg R.L."/>
            <person name="Brenner S."/>
        </authorList>
    </citation>
    <scope>NUCLEOTIDE SEQUENCE [LARGE SCALE GENOMIC DNA]</scope>
</reference>
<dbReference type="AlphaFoldDB" id="A0A4W3K9N9"/>
<dbReference type="Proteomes" id="UP000314986">
    <property type="component" value="Unassembled WGS sequence"/>
</dbReference>